<dbReference type="Proteomes" id="UP000315677">
    <property type="component" value="Unassembled WGS sequence"/>
</dbReference>
<keyword evidence="1" id="KW-1133">Transmembrane helix</keyword>
<evidence type="ECO:0000313" key="2">
    <source>
        <dbReference type="EMBL" id="TQM01715.1"/>
    </source>
</evidence>
<keyword evidence="3" id="KW-1185">Reference proteome</keyword>
<reference evidence="2 3" key="1">
    <citation type="submission" date="2019-06" db="EMBL/GenBank/DDBJ databases">
        <title>Sequencing the genomes of 1000 actinobacteria strains.</title>
        <authorList>
            <person name="Klenk H.-P."/>
        </authorList>
    </citation>
    <scope>NUCLEOTIDE SEQUENCE [LARGE SCALE GENOMIC DNA]</scope>
    <source>
        <strain evidence="2 3">DSM 45301</strain>
    </source>
</reference>
<evidence type="ECO:0000256" key="1">
    <source>
        <dbReference type="SAM" id="Phobius"/>
    </source>
</evidence>
<evidence type="ECO:0000313" key="3">
    <source>
        <dbReference type="Proteomes" id="UP000315677"/>
    </source>
</evidence>
<proteinExistence type="predicted"/>
<organism evidence="2 3">
    <name type="scientific">Pseudonocardia kunmingensis</name>
    <dbReference type="NCBI Taxonomy" id="630975"/>
    <lineage>
        <taxon>Bacteria</taxon>
        <taxon>Bacillati</taxon>
        <taxon>Actinomycetota</taxon>
        <taxon>Actinomycetes</taxon>
        <taxon>Pseudonocardiales</taxon>
        <taxon>Pseudonocardiaceae</taxon>
        <taxon>Pseudonocardia</taxon>
    </lineage>
</organism>
<protein>
    <submittedName>
        <fullName evidence="2">Uncharacterized protein</fullName>
    </submittedName>
</protein>
<name>A0A543CX74_9PSEU</name>
<keyword evidence="1" id="KW-0812">Transmembrane</keyword>
<dbReference type="EMBL" id="VFPA01000009">
    <property type="protein sequence ID" value="TQM01715.1"/>
    <property type="molecule type" value="Genomic_DNA"/>
</dbReference>
<accession>A0A543CX74</accession>
<comment type="caution">
    <text evidence="2">The sequence shown here is derived from an EMBL/GenBank/DDBJ whole genome shotgun (WGS) entry which is preliminary data.</text>
</comment>
<feature type="transmembrane region" description="Helical" evidence="1">
    <location>
        <begin position="241"/>
        <end position="261"/>
    </location>
</feature>
<sequence>MPSGDEHADGDRSRHGCVRMLAVRPYLGREFARKRGTLAAGLPLVLLSLVLAAVAGCGTPPPAAPPGELLLAYTLDKNVVHDVLDENPDGSGEDRQANIAAYFSRDELASFLFGAAPCLVRPQLIYSSPIPDLGCPLPPAVTAEAARATGGSGEVLVRGMLVRHDDGRLELMPLYVAGSGAGALLVDTTGQTYSGGLEDFRRHNDLLDRSDQVLVAAEPGVTTGDGRLVVVSGSTAPPVDVVVLLVLLVLLVVVVGAVVVIRRRRPPASEG</sequence>
<dbReference type="AlphaFoldDB" id="A0A543CX74"/>
<gene>
    <name evidence="2" type="ORF">FB558_8617</name>
</gene>
<keyword evidence="1" id="KW-0472">Membrane</keyword>